<dbReference type="PANTHER" id="PTHR45588">
    <property type="entry name" value="TPR DOMAIN-CONTAINING PROTEIN"/>
    <property type="match status" value="1"/>
</dbReference>
<dbReference type="InterPro" id="IPR019734">
    <property type="entry name" value="TPR_rpt"/>
</dbReference>
<reference evidence="6" key="1">
    <citation type="journal article" date="2016" name="Genome Announc.">
        <title>Draft genome sequence of Aspergillus niger strain An76.</title>
        <authorList>
            <person name="Gong W."/>
            <person name="Cheng Z."/>
            <person name="Zhang H."/>
            <person name="Liu L."/>
            <person name="Gao P."/>
            <person name="Wang L."/>
        </authorList>
    </citation>
    <scope>NUCLEOTIDE SEQUENCE [LARGE SCALE GENOMIC DNA]</scope>
    <source>
        <strain evidence="6">An76</strain>
    </source>
</reference>
<dbReference type="SMART" id="SM00906">
    <property type="entry name" value="Fungal_trans"/>
    <property type="match status" value="1"/>
</dbReference>
<dbReference type="GO" id="GO:0008270">
    <property type="term" value="F:zinc ion binding"/>
    <property type="evidence" value="ECO:0007669"/>
    <property type="project" value="InterPro"/>
</dbReference>
<dbReference type="SMART" id="SM00028">
    <property type="entry name" value="TPR"/>
    <property type="match status" value="2"/>
</dbReference>
<evidence type="ECO:0000256" key="1">
    <source>
        <dbReference type="ARBA" id="ARBA00023015"/>
    </source>
</evidence>
<accession>A0A100ILY0</accession>
<proteinExistence type="predicted"/>
<organism evidence="5 6">
    <name type="scientific">Aspergillus niger</name>
    <dbReference type="NCBI Taxonomy" id="5061"/>
    <lineage>
        <taxon>Eukaryota</taxon>
        <taxon>Fungi</taxon>
        <taxon>Dikarya</taxon>
        <taxon>Ascomycota</taxon>
        <taxon>Pezizomycotina</taxon>
        <taxon>Eurotiomycetes</taxon>
        <taxon>Eurotiomycetidae</taxon>
        <taxon>Eurotiales</taxon>
        <taxon>Aspergillaceae</taxon>
        <taxon>Aspergillus</taxon>
        <taxon>Aspergillus subgen. Circumdati</taxon>
    </lineage>
</organism>
<dbReference type="VEuPathDB" id="FungiDB:An09g03050"/>
<dbReference type="GO" id="GO:0003677">
    <property type="term" value="F:DNA binding"/>
    <property type="evidence" value="ECO:0007669"/>
    <property type="project" value="InterPro"/>
</dbReference>
<evidence type="ECO:0000256" key="2">
    <source>
        <dbReference type="ARBA" id="ARBA00023163"/>
    </source>
</evidence>
<dbReference type="GO" id="GO:0006351">
    <property type="term" value="P:DNA-templated transcription"/>
    <property type="evidence" value="ECO:0007669"/>
    <property type="project" value="InterPro"/>
</dbReference>
<keyword evidence="1" id="KW-0805">Transcription regulation</keyword>
<evidence type="ECO:0000256" key="3">
    <source>
        <dbReference type="ARBA" id="ARBA00023242"/>
    </source>
</evidence>
<dbReference type="VEuPathDB" id="FungiDB:ASPNIDRAFT2_1200706"/>
<comment type="caution">
    <text evidence="5">The sequence shown here is derived from an EMBL/GenBank/DDBJ whole genome shotgun (WGS) entry which is preliminary data.</text>
</comment>
<protein>
    <submittedName>
        <fullName evidence="5">Similar to TPR domain protein</fullName>
    </submittedName>
</protein>
<dbReference type="Pfam" id="PF04082">
    <property type="entry name" value="Fungal_trans"/>
    <property type="match status" value="1"/>
</dbReference>
<dbReference type="Gene3D" id="1.25.40.10">
    <property type="entry name" value="Tetratricopeptide repeat domain"/>
    <property type="match status" value="2"/>
</dbReference>
<dbReference type="VEuPathDB" id="FungiDB:ATCC64974_10540"/>
<keyword evidence="3" id="KW-0539">Nucleus</keyword>
<gene>
    <name evidence="5" type="ORF">ABL_06310</name>
</gene>
<feature type="domain" description="Xylanolytic transcriptional activator regulatory" evidence="4">
    <location>
        <begin position="988"/>
        <end position="1062"/>
    </location>
</feature>
<dbReference type="InterPro" id="IPR011990">
    <property type="entry name" value="TPR-like_helical_dom_sf"/>
</dbReference>
<sequence length="1592" mass="177395">MADPARNTWQLTVSSNNNIQTRPRFTPFFFASNETLISSSPSTTVMTDDYFNLGSYGRTVTTNSSDAQLWFNRGLVWSYSFNHEEASRCFIKASKADESCAMASWGLAYARGPNYNKAWIRFDPVDLATTITEMKPVLQRARALAAQGASPAERALIEALGARFPRDDDETKPEDLDLHALDRAYADAMRPVYEAYPEDPDIVALFVESLMCISPRALWNLDTGEPCGSHTTEARRVLEKAMASLPGASNNPAYCHLYIHLMEMAPYPEVALPAADRLLRLVPDGSHMLHMPSHIYVACGDYRAVIDSNNQAMAVDDKYFAREPGTLLYIMYRSHNIYVKVYGAVISGNFAEAISGMKRLQEILTPELLSITTPPIANWAEGFLGAIAHVLIRFGRWNDILDLQLPKDKELYASTTAMIYYARGIALAVLNRVDEAKEEREKFEAARKKVPPSRLNSLPVREVDVLEIGSAMLKGEIEYREGNFEEAFDHLRQATKLEDNLVYADPPPWMQPARHALGALLLEQGHVSQAQHVYEEDLGLSETLPRRKARLNNVWSLHGLYECLIRQGMHDKARYIRAQRDVALASADVPINASCFCRLSAVESTNVCSGPLKRNQAKHHESKSPTTTCPYSKTPEGPVMRFLSRSQSQVRSFKALRAVCARQRPRCLLLSFCYFFSVAIFPGNARSASGVRQLSAGLSLDTPPSTVTAGSTCNVDGDAAARRSIFRSSPLNAVGSTRGITAPRCFDVEPQYDRGQASSASGDTFSQYLSPLSFRGKQQRTRFFGRSHWATTLGMFPDFNAHLHEYYRNKQTPTNPGFTDYLSLRRLKHDLRGPERRRQSDQPPSSKLIGLLPDRPLAEYLMRSYFSTFETTLRILHVPSFISEWNAFCDRSVSHADGLLNNKSDIFIAKLLMLMACASCFATENTEPLASAGFSPQSLIQTCHTWISAVTTWLAAMTSHAQLNLDVIQIKCLLLLAQQATAQDGDLASLASGSLLREALLMGLHRDPCNFPNVSPFWAELRKRLWLTIIELELQASLYSGIPLAVSWDEFDSPLPSDIDDEDITIDSLHLPPSRQSNTLTRTSFQIALAQTLETRIAISKMVNRVRLSATYNNEVTTLSERLTTGLAQAPADLRDDTSTSPSPNDSSVNTLFRRSFFLFLHYRSLLALHRPFFLRFTETQLDQEPFIFSRRVCVQTSLALLSQLERFPHHCPNNNQPSAPLPNNDNQFSPHIHHLKGGLFRDDLFHAAATICFELRLQTKSHDRVFNIPFPGSSSISNYMDQSVYYQRLALFESVENTIRYFEGKVRVEKRATKMFSMLTILFMVVRSEMVAVKDGSIDGGGGEETVPLGVDDACPVASRRCRDVLLEGHQRQDEGRGIGHFAEGEGGGAKSSQTQGLKLDTAVDACHHTNAPRPVAWDDAAADDLRQLDFDWCFALDPLSPYPINNWADLDPLIMTYEIYWWFAACKWSIGLLRSILEIGTTVPGVSAGSAHTGGACLSGTSRMAYYRACASTQLVHKEWRPTNLPATLQTTVDTLRVTITATQNPIISARCLDHSNVITTNRFLLGDSIVDPVSTVGGSTAKSGHPIHT</sequence>
<dbReference type="VEuPathDB" id="FungiDB:ATCC64974_10530"/>
<evidence type="ECO:0000259" key="4">
    <source>
        <dbReference type="SMART" id="SM00906"/>
    </source>
</evidence>
<dbReference type="EMBL" id="BCMY01000010">
    <property type="protein sequence ID" value="GAQ43649.1"/>
    <property type="molecule type" value="Genomic_DNA"/>
</dbReference>
<name>A0A100ILY0_ASPNG</name>
<evidence type="ECO:0000313" key="5">
    <source>
        <dbReference type="EMBL" id="GAQ43649.1"/>
    </source>
</evidence>
<evidence type="ECO:0000313" key="6">
    <source>
        <dbReference type="Proteomes" id="UP000068243"/>
    </source>
</evidence>
<keyword evidence="2" id="KW-0804">Transcription</keyword>
<dbReference type="InterPro" id="IPR007219">
    <property type="entry name" value="XnlR_reg_dom"/>
</dbReference>
<dbReference type="VEuPathDB" id="FungiDB:M747DRAFT_316071"/>
<dbReference type="CDD" id="cd12148">
    <property type="entry name" value="fungal_TF_MHR"/>
    <property type="match status" value="1"/>
</dbReference>
<dbReference type="OrthoDB" id="414774at2759"/>
<dbReference type="Proteomes" id="UP000068243">
    <property type="component" value="Unassembled WGS sequence"/>
</dbReference>
<dbReference type="SUPFAM" id="SSF48452">
    <property type="entry name" value="TPR-like"/>
    <property type="match status" value="2"/>
</dbReference>
<dbReference type="PANTHER" id="PTHR45588:SF1">
    <property type="entry name" value="WW DOMAIN-CONTAINING PROTEIN"/>
    <property type="match status" value="1"/>
</dbReference>